<dbReference type="PROSITE" id="PS51462">
    <property type="entry name" value="NUDIX"/>
    <property type="match status" value="1"/>
</dbReference>
<dbReference type="GO" id="GO:0046872">
    <property type="term" value="F:metal ion binding"/>
    <property type="evidence" value="ECO:0007669"/>
    <property type="project" value="UniProtKB-KW"/>
</dbReference>
<dbReference type="Proteomes" id="UP000054549">
    <property type="component" value="Unassembled WGS sequence"/>
</dbReference>
<dbReference type="InterPro" id="IPR045121">
    <property type="entry name" value="CoAse"/>
</dbReference>
<dbReference type="InParanoid" id="A0A0C2T0W5"/>
<keyword evidence="3" id="KW-0479">Metal-binding</keyword>
<reference evidence="8 9" key="1">
    <citation type="submission" date="2014-04" db="EMBL/GenBank/DDBJ databases">
        <title>Evolutionary Origins and Diversification of the Mycorrhizal Mutualists.</title>
        <authorList>
            <consortium name="DOE Joint Genome Institute"/>
            <consortium name="Mycorrhizal Genomics Consortium"/>
            <person name="Kohler A."/>
            <person name="Kuo A."/>
            <person name="Nagy L.G."/>
            <person name="Floudas D."/>
            <person name="Copeland A."/>
            <person name="Barry K.W."/>
            <person name="Cichocki N."/>
            <person name="Veneault-Fourrey C."/>
            <person name="LaButti K."/>
            <person name="Lindquist E.A."/>
            <person name="Lipzen A."/>
            <person name="Lundell T."/>
            <person name="Morin E."/>
            <person name="Murat C."/>
            <person name="Riley R."/>
            <person name="Ohm R."/>
            <person name="Sun H."/>
            <person name="Tunlid A."/>
            <person name="Henrissat B."/>
            <person name="Grigoriev I.V."/>
            <person name="Hibbett D.S."/>
            <person name="Martin F."/>
        </authorList>
    </citation>
    <scope>NUCLEOTIDE SEQUENCE [LARGE SCALE GENOMIC DNA]</scope>
    <source>
        <strain evidence="8 9">Koide BX008</strain>
    </source>
</reference>
<comment type="cofactor">
    <cofactor evidence="2">
        <name>Mg(2+)</name>
        <dbReference type="ChEBI" id="CHEBI:18420"/>
    </cofactor>
</comment>
<evidence type="ECO:0000259" key="7">
    <source>
        <dbReference type="PROSITE" id="PS51462"/>
    </source>
</evidence>
<protein>
    <recommendedName>
        <fullName evidence="7">Nudix hydrolase domain-containing protein</fullName>
    </recommendedName>
</protein>
<name>A0A0C2T0W5_AMAMK</name>
<keyword evidence="5" id="KW-0460">Magnesium</keyword>
<dbReference type="GO" id="GO:0010945">
    <property type="term" value="F:coenzyme A diphosphatase activity"/>
    <property type="evidence" value="ECO:0007669"/>
    <property type="project" value="InterPro"/>
</dbReference>
<feature type="domain" description="Nudix hydrolase" evidence="7">
    <location>
        <begin position="42"/>
        <end position="196"/>
    </location>
</feature>
<dbReference type="InterPro" id="IPR015797">
    <property type="entry name" value="NUDIX_hydrolase-like_dom_sf"/>
</dbReference>
<evidence type="ECO:0000313" key="9">
    <source>
        <dbReference type="Proteomes" id="UP000054549"/>
    </source>
</evidence>
<dbReference type="AlphaFoldDB" id="A0A0C2T0W5"/>
<accession>A0A0C2T0W5</accession>
<evidence type="ECO:0000256" key="3">
    <source>
        <dbReference type="ARBA" id="ARBA00022723"/>
    </source>
</evidence>
<proteinExistence type="predicted"/>
<keyword evidence="6" id="KW-0464">Manganese</keyword>
<gene>
    <name evidence="8" type="ORF">M378DRAFT_157718</name>
</gene>
<dbReference type="PANTHER" id="PTHR12992">
    <property type="entry name" value="NUDIX HYDROLASE"/>
    <property type="match status" value="1"/>
</dbReference>
<evidence type="ECO:0000256" key="1">
    <source>
        <dbReference type="ARBA" id="ARBA00001936"/>
    </source>
</evidence>
<dbReference type="STRING" id="946122.A0A0C2T0W5"/>
<dbReference type="GO" id="GO:0015938">
    <property type="term" value="P:coenzyme A catabolic process"/>
    <property type="evidence" value="ECO:0007669"/>
    <property type="project" value="TreeGrafter"/>
</dbReference>
<dbReference type="HOGENOM" id="CLU_076940_0_0_1"/>
<keyword evidence="9" id="KW-1185">Reference proteome</keyword>
<comment type="cofactor">
    <cofactor evidence="1">
        <name>Mn(2+)</name>
        <dbReference type="ChEBI" id="CHEBI:29035"/>
    </cofactor>
</comment>
<evidence type="ECO:0000256" key="4">
    <source>
        <dbReference type="ARBA" id="ARBA00022801"/>
    </source>
</evidence>
<evidence type="ECO:0000256" key="5">
    <source>
        <dbReference type="ARBA" id="ARBA00022842"/>
    </source>
</evidence>
<dbReference type="CDD" id="cd03426">
    <property type="entry name" value="NUDIX_CoAse_Nudt7"/>
    <property type="match status" value="1"/>
</dbReference>
<evidence type="ECO:0000256" key="6">
    <source>
        <dbReference type="ARBA" id="ARBA00023211"/>
    </source>
</evidence>
<sequence length="260" mass="28562">MALSSSSISVTRPFSSNTLEIIRDALRNVAQPVPTPLPHLKPSHAAVLIPLCNVDGKPGILLQVRGKSLRNHPGEVSFPGGRMDEEDISLQHASLRETQEELSINPNQIDILGSLGPPERNMRGDMTVWPFVGFVYPSSDIVRTLASDDPLPSLDMATIQDTLPTTEVATAFHLPLSELISPARRRLDVETFGEGRPYWAIPVADLLQSDITTVNENVISSDHGDDNETVFDSVKAESVKVWGLTGWYLSLLTRALKMYE</sequence>
<dbReference type="PANTHER" id="PTHR12992:SF24">
    <property type="entry name" value="PEROXISOMAL COENZYME A DIPHOSPHATASE NUDT7"/>
    <property type="match status" value="1"/>
</dbReference>
<dbReference type="OrthoDB" id="206213at2759"/>
<keyword evidence="4" id="KW-0378">Hydrolase</keyword>
<evidence type="ECO:0000256" key="2">
    <source>
        <dbReference type="ARBA" id="ARBA00001946"/>
    </source>
</evidence>
<dbReference type="Pfam" id="PF00293">
    <property type="entry name" value="NUDIX"/>
    <property type="match status" value="1"/>
</dbReference>
<dbReference type="EMBL" id="KN818226">
    <property type="protein sequence ID" value="KIL69445.1"/>
    <property type="molecule type" value="Genomic_DNA"/>
</dbReference>
<dbReference type="Gene3D" id="3.90.79.10">
    <property type="entry name" value="Nucleoside Triphosphate Pyrophosphohydrolase"/>
    <property type="match status" value="1"/>
</dbReference>
<evidence type="ECO:0000313" key="8">
    <source>
        <dbReference type="EMBL" id="KIL69445.1"/>
    </source>
</evidence>
<dbReference type="InterPro" id="IPR000086">
    <property type="entry name" value="NUDIX_hydrolase_dom"/>
</dbReference>
<organism evidence="8 9">
    <name type="scientific">Amanita muscaria (strain Koide BX008)</name>
    <dbReference type="NCBI Taxonomy" id="946122"/>
    <lineage>
        <taxon>Eukaryota</taxon>
        <taxon>Fungi</taxon>
        <taxon>Dikarya</taxon>
        <taxon>Basidiomycota</taxon>
        <taxon>Agaricomycotina</taxon>
        <taxon>Agaricomycetes</taxon>
        <taxon>Agaricomycetidae</taxon>
        <taxon>Agaricales</taxon>
        <taxon>Pluteineae</taxon>
        <taxon>Amanitaceae</taxon>
        <taxon>Amanita</taxon>
    </lineage>
</organism>
<dbReference type="SUPFAM" id="SSF55811">
    <property type="entry name" value="Nudix"/>
    <property type="match status" value="1"/>
</dbReference>